<keyword evidence="1" id="KW-0328">Glycosyltransferase</keyword>
<proteinExistence type="predicted"/>
<gene>
    <name evidence="1" type="primary">ALG14</name>
    <name evidence="1" type="ORF">LOY88_002843</name>
</gene>
<protein>
    <submittedName>
        <fullName evidence="1">UDP-N-acetylglucosamine transferase subunit</fullName>
        <ecNumber evidence="1">2.4.1.141</ecNumber>
    </submittedName>
</protein>
<dbReference type="EC" id="2.4.1.141" evidence="1"/>
<keyword evidence="1" id="KW-0808">Transferase</keyword>
<evidence type="ECO:0000313" key="1">
    <source>
        <dbReference type="EMBL" id="KAI2387886.1"/>
    </source>
</evidence>
<comment type="caution">
    <text evidence="1">The sequence shown here is derived from an EMBL/GenBank/DDBJ whole genome shotgun (WGS) entry which is preliminary data.</text>
</comment>
<reference evidence="1" key="1">
    <citation type="journal article" date="2022" name="bioRxiv">
        <title>Population genetic analysis of Ophidiomyces ophidiicola, the causative agent of snake fungal disease, indicates recent introductions to the USA.</title>
        <authorList>
            <person name="Ladner J.T."/>
            <person name="Palmer J.M."/>
            <person name="Ettinger C.L."/>
            <person name="Stajich J.E."/>
            <person name="Farrell T.M."/>
            <person name="Glorioso B.M."/>
            <person name="Lawson B."/>
            <person name="Price S.J."/>
            <person name="Stengle A.G."/>
            <person name="Grear D.A."/>
            <person name="Lorch J.M."/>
        </authorList>
    </citation>
    <scope>NUCLEOTIDE SEQUENCE</scope>
    <source>
        <strain evidence="1">NWHC 24266-5</strain>
    </source>
</reference>
<name>A0ACB8UY15_9EURO</name>
<dbReference type="EMBL" id="JALBCA010000035">
    <property type="protein sequence ID" value="KAI2387886.1"/>
    <property type="molecule type" value="Genomic_DNA"/>
</dbReference>
<organism evidence="1">
    <name type="scientific">Ophidiomyces ophidiicola</name>
    <dbReference type="NCBI Taxonomy" id="1387563"/>
    <lineage>
        <taxon>Eukaryota</taxon>
        <taxon>Fungi</taxon>
        <taxon>Dikarya</taxon>
        <taxon>Ascomycota</taxon>
        <taxon>Pezizomycotina</taxon>
        <taxon>Eurotiomycetes</taxon>
        <taxon>Eurotiomycetidae</taxon>
        <taxon>Onygenales</taxon>
        <taxon>Onygenaceae</taxon>
        <taxon>Ophidiomyces</taxon>
    </lineage>
</organism>
<accession>A0ACB8UY15</accession>
<sequence length="291" mass="32448">MSAAAIATAICIVAASATFFVISVVYLTRLTDVSAKHVRSRRGIHLFIVLGSGGHTEEMLSMMRHARLNPGMYSRRTYLVSTGDSFSMKKAAELERELLQLNQFYNQAGKGKVKKRSGNNVMRAKSPSSQGEYTIITIPRARKVHQSLLTAPFSTLHCFWMCLLALRGKHPDQIRSTVAPSQALGYPDLILTNGPGMAVCVIVAARILRCVSRGFITDATRSGKRGRSRHDKQRRYLRTIFIESWARVKTLSLSGKLVLPIVDRFLVQWSTLEGYQSWNGKKAEYVGQILS</sequence>